<evidence type="ECO:0000259" key="5">
    <source>
        <dbReference type="Pfam" id="PF18192"/>
    </source>
</evidence>
<dbReference type="Pfam" id="PF21229">
    <property type="entry name" value="TdIF1_2nd"/>
    <property type="match status" value="1"/>
</dbReference>
<evidence type="ECO:0000256" key="1">
    <source>
        <dbReference type="ARBA" id="ARBA00004123"/>
    </source>
</evidence>
<evidence type="ECO:0000259" key="6">
    <source>
        <dbReference type="Pfam" id="PF21229"/>
    </source>
</evidence>
<name>A0ABQ8TGR5_PERAM</name>
<dbReference type="InterPro" id="IPR036397">
    <property type="entry name" value="RNaseH_sf"/>
</dbReference>
<dbReference type="InterPro" id="IPR049121">
    <property type="entry name" value="TdIF1_C"/>
</dbReference>
<organism evidence="7 8">
    <name type="scientific">Periplaneta americana</name>
    <name type="common">American cockroach</name>
    <name type="synonym">Blatta americana</name>
    <dbReference type="NCBI Taxonomy" id="6978"/>
    <lineage>
        <taxon>Eukaryota</taxon>
        <taxon>Metazoa</taxon>
        <taxon>Ecdysozoa</taxon>
        <taxon>Arthropoda</taxon>
        <taxon>Hexapoda</taxon>
        <taxon>Insecta</taxon>
        <taxon>Pterygota</taxon>
        <taxon>Neoptera</taxon>
        <taxon>Polyneoptera</taxon>
        <taxon>Dictyoptera</taxon>
        <taxon>Blattodea</taxon>
        <taxon>Blattoidea</taxon>
        <taxon>Blattidae</taxon>
        <taxon>Blattinae</taxon>
        <taxon>Periplaneta</taxon>
    </lineage>
</organism>
<sequence length="671" mass="77064">MVVQRGTSTWTVASADTQHQQTQQSTHLMKHGQEYDTNSMRATSVVVTDSNRTSPALRCNVVVPSGASVESQAFVEWKNTFNMRQVTLSNLAVSQLGLRPSFRPQIPDNRLRGRCMTSTAKSLDILRQNIQSAINKEIDSIIKKYLEKFFQPAVDNIRNNLGAGSVSEEHVRDVCRQILEDAKQMYCSSSQSRGSSPFNELSDSETGSIGEYRFGRPNARVSNFIKEQSYMCAVSIVNQSPLFRKRKESDTDSEASQSARRKRSKPRPPGGGNFASGRSTPLKLGRGEPIRREGPKWDPSRIVKETLFVMGARANKVLGFGQTRGRLYIKHPGLFKYSGDQEDKEWLSRHNLMPPTGGKAYLMVLEDIRELAETDEYRNNPNLLLHELKGFEAPEFMLRKIRAYVCDMRTDGLPDTKKVRQHSDLCEGTEARLSFYHVLDMTVNIFYTKATYKHQVLCFVTKNSCRDFSNKIIAGDETWCYLYDPVPKRQSSEWKLKTSPRKQKFPRDTSKGKVMLEVFFDSQGLIHHEFIPEGRTVMKELYVEILLRLRDLVRRKRPEKWVENNWFLMHENAPAHRAIIVKNFLARHNITALDHPPYSPDLSPPDYFLFPRLKSHLKGRRFNAEEVIANATRALRRVSQNGFQACFQELYTHWQKCVVAEGNYFERNAVE</sequence>
<keyword evidence="8" id="KW-1185">Reference proteome</keyword>
<feature type="compositionally biased region" description="Basic and acidic residues" evidence="4">
    <location>
        <begin position="285"/>
        <end position="296"/>
    </location>
</feature>
<keyword evidence="2" id="KW-0238">DNA-binding</keyword>
<proteinExistence type="predicted"/>
<evidence type="ECO:0000313" key="8">
    <source>
        <dbReference type="Proteomes" id="UP001148838"/>
    </source>
</evidence>
<keyword evidence="3" id="KW-0539">Nucleus</keyword>
<dbReference type="Pfam" id="PF18192">
    <property type="entry name" value="DNTTIP1_dimer"/>
    <property type="match status" value="1"/>
</dbReference>
<evidence type="ECO:0000256" key="4">
    <source>
        <dbReference type="SAM" id="MobiDB-lite"/>
    </source>
</evidence>
<feature type="region of interest" description="Disordered" evidence="4">
    <location>
        <begin position="244"/>
        <end position="296"/>
    </location>
</feature>
<dbReference type="Proteomes" id="UP001148838">
    <property type="component" value="Unassembled WGS sequence"/>
</dbReference>
<dbReference type="InterPro" id="IPR026064">
    <property type="entry name" value="TdIF1"/>
</dbReference>
<dbReference type="EMBL" id="JAJSOF020000009">
    <property type="protein sequence ID" value="KAJ4445572.1"/>
    <property type="molecule type" value="Genomic_DNA"/>
</dbReference>
<dbReference type="Pfam" id="PF01359">
    <property type="entry name" value="Transposase_1"/>
    <property type="match status" value="1"/>
</dbReference>
<dbReference type="PANTHER" id="PTHR23399:SF2">
    <property type="entry name" value="DEOXYNUCLEOTIDYLTRANSFERASE TERMINAL-INTERACTING PROTEIN 1"/>
    <property type="match status" value="1"/>
</dbReference>
<evidence type="ECO:0000313" key="7">
    <source>
        <dbReference type="EMBL" id="KAJ4445572.1"/>
    </source>
</evidence>
<dbReference type="PANTHER" id="PTHR23399">
    <property type="entry name" value="DEOXYNUCLEOTIDYLTRANSFERASE TERMINAL-INTERACTING PROTEIN 1"/>
    <property type="match status" value="1"/>
</dbReference>
<feature type="compositionally biased region" description="Polar residues" evidence="4">
    <location>
        <begin position="188"/>
        <end position="207"/>
    </location>
</feature>
<comment type="caution">
    <text evidence="7">The sequence shown here is derived from an EMBL/GenBank/DDBJ whole genome shotgun (WGS) entry which is preliminary data.</text>
</comment>
<protein>
    <submittedName>
        <fullName evidence="7">Uncharacterized protein</fullName>
    </submittedName>
</protein>
<feature type="region of interest" description="Disordered" evidence="4">
    <location>
        <begin position="188"/>
        <end position="212"/>
    </location>
</feature>
<feature type="domain" description="TdIF1 C-terminal" evidence="6">
    <location>
        <begin position="305"/>
        <end position="401"/>
    </location>
</feature>
<dbReference type="Gene3D" id="3.30.420.10">
    <property type="entry name" value="Ribonuclease H-like superfamily/Ribonuclease H"/>
    <property type="match status" value="1"/>
</dbReference>
<reference evidence="7 8" key="1">
    <citation type="journal article" date="2022" name="Allergy">
        <title>Genome assembly and annotation of Periplaneta americana reveal a comprehensive cockroach allergen profile.</title>
        <authorList>
            <person name="Wang L."/>
            <person name="Xiong Q."/>
            <person name="Saelim N."/>
            <person name="Wang L."/>
            <person name="Nong W."/>
            <person name="Wan A.T."/>
            <person name="Shi M."/>
            <person name="Liu X."/>
            <person name="Cao Q."/>
            <person name="Hui J.H.L."/>
            <person name="Sookrung N."/>
            <person name="Leung T.F."/>
            <person name="Tungtrongchitr A."/>
            <person name="Tsui S.K.W."/>
        </authorList>
    </citation>
    <scope>NUCLEOTIDE SEQUENCE [LARGE SCALE GENOMIC DNA]</scope>
    <source>
        <strain evidence="7">PWHHKU_190912</strain>
    </source>
</reference>
<evidence type="ECO:0000256" key="3">
    <source>
        <dbReference type="ARBA" id="ARBA00023242"/>
    </source>
</evidence>
<gene>
    <name evidence="7" type="ORF">ANN_12253</name>
</gene>
<dbReference type="InterPro" id="IPR041384">
    <property type="entry name" value="DNTTIP1_dimer"/>
</dbReference>
<comment type="subcellular location">
    <subcellularLocation>
        <location evidence="1">Nucleus</location>
    </subcellularLocation>
</comment>
<accession>A0ABQ8TGR5</accession>
<feature type="domain" description="DNTTIP1 dimerisation" evidence="5">
    <location>
        <begin position="121"/>
        <end position="187"/>
    </location>
</feature>
<evidence type="ECO:0000256" key="2">
    <source>
        <dbReference type="ARBA" id="ARBA00023125"/>
    </source>
</evidence>
<dbReference type="InterPro" id="IPR001888">
    <property type="entry name" value="Transposase_1"/>
</dbReference>